<accession>A0AAE0VU86</accession>
<evidence type="ECO:0000256" key="2">
    <source>
        <dbReference type="SAM" id="SignalP"/>
    </source>
</evidence>
<organism evidence="3 4">
    <name type="scientific">Potamilus streckersoni</name>
    <dbReference type="NCBI Taxonomy" id="2493646"/>
    <lineage>
        <taxon>Eukaryota</taxon>
        <taxon>Metazoa</taxon>
        <taxon>Spiralia</taxon>
        <taxon>Lophotrochozoa</taxon>
        <taxon>Mollusca</taxon>
        <taxon>Bivalvia</taxon>
        <taxon>Autobranchia</taxon>
        <taxon>Heteroconchia</taxon>
        <taxon>Palaeoheterodonta</taxon>
        <taxon>Unionida</taxon>
        <taxon>Unionoidea</taxon>
        <taxon>Unionidae</taxon>
        <taxon>Ambleminae</taxon>
        <taxon>Lampsilini</taxon>
        <taxon>Potamilus</taxon>
    </lineage>
</organism>
<evidence type="ECO:0000256" key="1">
    <source>
        <dbReference type="SAM" id="Phobius"/>
    </source>
</evidence>
<evidence type="ECO:0000313" key="3">
    <source>
        <dbReference type="EMBL" id="KAK3590221.1"/>
    </source>
</evidence>
<feature type="transmembrane region" description="Helical" evidence="1">
    <location>
        <begin position="40"/>
        <end position="60"/>
    </location>
</feature>
<reference evidence="3" key="3">
    <citation type="submission" date="2023-05" db="EMBL/GenBank/DDBJ databases">
        <authorList>
            <person name="Smith C.H."/>
        </authorList>
    </citation>
    <scope>NUCLEOTIDE SEQUENCE</scope>
    <source>
        <strain evidence="3">CHS0354</strain>
        <tissue evidence="3">Mantle</tissue>
    </source>
</reference>
<feature type="chain" id="PRO_5041935126" description="Glycine-rich protein" evidence="2">
    <location>
        <begin position="25"/>
        <end position="89"/>
    </location>
</feature>
<reference evidence="3" key="1">
    <citation type="journal article" date="2021" name="Genome Biol. Evol.">
        <title>A High-Quality Reference Genome for a Parasitic Bivalve with Doubly Uniparental Inheritance (Bivalvia: Unionida).</title>
        <authorList>
            <person name="Smith C.H."/>
        </authorList>
    </citation>
    <scope>NUCLEOTIDE SEQUENCE</scope>
    <source>
        <strain evidence="3">CHS0354</strain>
    </source>
</reference>
<keyword evidence="4" id="KW-1185">Reference proteome</keyword>
<dbReference type="Proteomes" id="UP001195483">
    <property type="component" value="Unassembled WGS sequence"/>
</dbReference>
<feature type="signal peptide" evidence="2">
    <location>
        <begin position="1"/>
        <end position="24"/>
    </location>
</feature>
<reference evidence="3" key="2">
    <citation type="journal article" date="2021" name="Genome Biol. Evol.">
        <title>Developing a high-quality reference genome for a parasitic bivalve with doubly uniparental inheritance (Bivalvia: Unionida).</title>
        <authorList>
            <person name="Smith C.H."/>
        </authorList>
    </citation>
    <scope>NUCLEOTIDE SEQUENCE</scope>
    <source>
        <strain evidence="3">CHS0354</strain>
        <tissue evidence="3">Mantle</tissue>
    </source>
</reference>
<dbReference type="AlphaFoldDB" id="A0AAE0VU86"/>
<keyword evidence="1" id="KW-0812">Transmembrane</keyword>
<proteinExistence type="predicted"/>
<gene>
    <name evidence="3" type="ORF">CHS0354_041283</name>
</gene>
<evidence type="ECO:0008006" key="5">
    <source>
        <dbReference type="Google" id="ProtNLM"/>
    </source>
</evidence>
<sequence>MKALWLIALHGFLLVTEFVGLSLSGVTNIPPPNTTTRSPIRPILTLLPILFILFLFPMLLQGIGGGGGGNGFGPGYAIFSPTGKKWKYG</sequence>
<name>A0AAE0VU86_9BIVA</name>
<dbReference type="EMBL" id="JAEAOA010002345">
    <property type="protein sequence ID" value="KAK3590221.1"/>
    <property type="molecule type" value="Genomic_DNA"/>
</dbReference>
<evidence type="ECO:0000313" key="4">
    <source>
        <dbReference type="Proteomes" id="UP001195483"/>
    </source>
</evidence>
<keyword evidence="1" id="KW-0472">Membrane</keyword>
<protein>
    <recommendedName>
        <fullName evidence="5">Glycine-rich protein</fullName>
    </recommendedName>
</protein>
<comment type="caution">
    <text evidence="3">The sequence shown here is derived from an EMBL/GenBank/DDBJ whole genome shotgun (WGS) entry which is preliminary data.</text>
</comment>
<keyword evidence="2" id="KW-0732">Signal</keyword>
<keyword evidence="1" id="KW-1133">Transmembrane helix</keyword>